<sequence length="190" mass="21598">VSNIFTAGVRTNGRVETENRVNKVFGGPKKTLFQLFNALNTRTEQQTKDSLIRALFAGPLAMLRQYAGPYALNTCYKQMSLAMFYTADVLQLPEGVTNWHMLNTFENDEAYIGTRWLLRLVNEKGLVPQHLLKITHIRSGTAHVIAIFEDGRYICDCCMGLNVGLVCRHYFLAWTKMVGLPFHISLIRAR</sequence>
<evidence type="ECO:0000313" key="1">
    <source>
        <dbReference type="EMBL" id="KAJ7033935.1"/>
    </source>
</evidence>
<dbReference type="EMBL" id="JARJCM010000061">
    <property type="protein sequence ID" value="KAJ7033935.1"/>
    <property type="molecule type" value="Genomic_DNA"/>
</dbReference>
<organism evidence="1 2">
    <name type="scientific">Mycena alexandri</name>
    <dbReference type="NCBI Taxonomy" id="1745969"/>
    <lineage>
        <taxon>Eukaryota</taxon>
        <taxon>Fungi</taxon>
        <taxon>Dikarya</taxon>
        <taxon>Basidiomycota</taxon>
        <taxon>Agaricomycotina</taxon>
        <taxon>Agaricomycetes</taxon>
        <taxon>Agaricomycetidae</taxon>
        <taxon>Agaricales</taxon>
        <taxon>Marasmiineae</taxon>
        <taxon>Mycenaceae</taxon>
        <taxon>Mycena</taxon>
    </lineage>
</organism>
<dbReference type="Proteomes" id="UP001218188">
    <property type="component" value="Unassembled WGS sequence"/>
</dbReference>
<feature type="non-terminal residue" evidence="1">
    <location>
        <position position="190"/>
    </location>
</feature>
<evidence type="ECO:0008006" key="3">
    <source>
        <dbReference type="Google" id="ProtNLM"/>
    </source>
</evidence>
<protein>
    <recommendedName>
        <fullName evidence="3">SWIM-type domain-containing protein</fullName>
    </recommendedName>
</protein>
<comment type="caution">
    <text evidence="1">The sequence shown here is derived from an EMBL/GenBank/DDBJ whole genome shotgun (WGS) entry which is preliminary data.</text>
</comment>
<gene>
    <name evidence="1" type="ORF">C8F04DRAFT_957046</name>
</gene>
<evidence type="ECO:0000313" key="2">
    <source>
        <dbReference type="Proteomes" id="UP001218188"/>
    </source>
</evidence>
<accession>A0AAD6X353</accession>
<proteinExistence type="predicted"/>
<name>A0AAD6X353_9AGAR</name>
<reference evidence="1" key="1">
    <citation type="submission" date="2023-03" db="EMBL/GenBank/DDBJ databases">
        <title>Massive genome expansion in bonnet fungi (Mycena s.s.) driven by repeated elements and novel gene families across ecological guilds.</title>
        <authorList>
            <consortium name="Lawrence Berkeley National Laboratory"/>
            <person name="Harder C.B."/>
            <person name="Miyauchi S."/>
            <person name="Viragh M."/>
            <person name="Kuo A."/>
            <person name="Thoen E."/>
            <person name="Andreopoulos B."/>
            <person name="Lu D."/>
            <person name="Skrede I."/>
            <person name="Drula E."/>
            <person name="Henrissat B."/>
            <person name="Morin E."/>
            <person name="Kohler A."/>
            <person name="Barry K."/>
            <person name="LaButti K."/>
            <person name="Morin E."/>
            <person name="Salamov A."/>
            <person name="Lipzen A."/>
            <person name="Mereny Z."/>
            <person name="Hegedus B."/>
            <person name="Baldrian P."/>
            <person name="Stursova M."/>
            <person name="Weitz H."/>
            <person name="Taylor A."/>
            <person name="Grigoriev I.V."/>
            <person name="Nagy L.G."/>
            <person name="Martin F."/>
            <person name="Kauserud H."/>
        </authorList>
    </citation>
    <scope>NUCLEOTIDE SEQUENCE</scope>
    <source>
        <strain evidence="1">CBHHK200</strain>
    </source>
</reference>
<dbReference type="AlphaFoldDB" id="A0AAD6X353"/>
<keyword evidence="2" id="KW-1185">Reference proteome</keyword>